<name>A0A926ENP3_9FIRM</name>
<reference evidence="3" key="1">
    <citation type="submission" date="2020-08" db="EMBL/GenBank/DDBJ databases">
        <title>Genome public.</title>
        <authorList>
            <person name="Liu C."/>
            <person name="Sun Q."/>
        </authorList>
    </citation>
    <scope>NUCLEOTIDE SEQUENCE</scope>
    <source>
        <strain evidence="3">NSJ-12</strain>
    </source>
</reference>
<sequence length="154" mass="17583">DGEPQMQSGDNTNAFVKNHKCKDEKNANANVENHTPIPNNNKPIINKPNNQNDNTYIVEIVEYLNQVCGTNYKATTKKTQQLIVARLNEGFSVDEFKTVIDKQFKKWVGTEWQQYLRPNTLFNGDKFEGYLNAPISTGKSIEGHEISQEEDCPY</sequence>
<organism evidence="3 4">
    <name type="scientific">Zhenhengia yiwuensis</name>
    <dbReference type="NCBI Taxonomy" id="2763666"/>
    <lineage>
        <taxon>Bacteria</taxon>
        <taxon>Bacillati</taxon>
        <taxon>Bacillota</taxon>
        <taxon>Clostridia</taxon>
        <taxon>Lachnospirales</taxon>
        <taxon>Lachnospiraceae</taxon>
        <taxon>Zhenhengia</taxon>
    </lineage>
</organism>
<proteinExistence type="predicted"/>
<feature type="compositionally biased region" description="Low complexity" evidence="1">
    <location>
        <begin position="36"/>
        <end position="48"/>
    </location>
</feature>
<evidence type="ECO:0000313" key="4">
    <source>
        <dbReference type="Proteomes" id="UP000655830"/>
    </source>
</evidence>
<dbReference type="NCBIfam" id="TIGR02220">
    <property type="entry name" value="phg_TIGR02220"/>
    <property type="match status" value="1"/>
</dbReference>
<accession>A0A926ENP3</accession>
<dbReference type="InterPro" id="IPR011741">
    <property type="entry name" value="Phg_2220_C"/>
</dbReference>
<dbReference type="EMBL" id="JACRSY010000095">
    <property type="protein sequence ID" value="MBC8581760.1"/>
    <property type="molecule type" value="Genomic_DNA"/>
</dbReference>
<feature type="non-terminal residue" evidence="3">
    <location>
        <position position="1"/>
    </location>
</feature>
<keyword evidence="4" id="KW-1185">Reference proteome</keyword>
<gene>
    <name evidence="3" type="ORF">H8718_20030</name>
</gene>
<feature type="domain" description="Phage conserved hypothetical protein C-terminal" evidence="2">
    <location>
        <begin position="60"/>
        <end position="132"/>
    </location>
</feature>
<protein>
    <submittedName>
        <fullName evidence="3">Conserved phage C-terminal domain-containing protein</fullName>
    </submittedName>
</protein>
<dbReference type="Proteomes" id="UP000655830">
    <property type="component" value="Unassembled WGS sequence"/>
</dbReference>
<dbReference type="RefSeq" id="WP_249334831.1">
    <property type="nucleotide sequence ID" value="NZ_JACRSY010000095.1"/>
</dbReference>
<evidence type="ECO:0000256" key="1">
    <source>
        <dbReference type="SAM" id="MobiDB-lite"/>
    </source>
</evidence>
<evidence type="ECO:0000259" key="2">
    <source>
        <dbReference type="Pfam" id="PF09524"/>
    </source>
</evidence>
<comment type="caution">
    <text evidence="3">The sequence shown here is derived from an EMBL/GenBank/DDBJ whole genome shotgun (WGS) entry which is preliminary data.</text>
</comment>
<dbReference type="Pfam" id="PF09524">
    <property type="entry name" value="Phg_2220_C"/>
    <property type="match status" value="1"/>
</dbReference>
<feature type="region of interest" description="Disordered" evidence="1">
    <location>
        <begin position="23"/>
        <end position="48"/>
    </location>
</feature>
<evidence type="ECO:0000313" key="3">
    <source>
        <dbReference type="EMBL" id="MBC8581760.1"/>
    </source>
</evidence>
<dbReference type="AlphaFoldDB" id="A0A926ENP3"/>